<evidence type="ECO:0000313" key="1">
    <source>
        <dbReference type="EMBL" id="GBM63519.1"/>
    </source>
</evidence>
<dbReference type="Proteomes" id="UP000499080">
    <property type="component" value="Unassembled WGS sequence"/>
</dbReference>
<dbReference type="EMBL" id="BGPR01001872">
    <property type="protein sequence ID" value="GBM63519.1"/>
    <property type="molecule type" value="Genomic_DNA"/>
</dbReference>
<name>A0A4Y2HE06_ARAVE</name>
<reference evidence="1 2" key="1">
    <citation type="journal article" date="2019" name="Sci. Rep.">
        <title>Orb-weaving spider Araneus ventricosus genome elucidates the spidroin gene catalogue.</title>
        <authorList>
            <person name="Kono N."/>
            <person name="Nakamura H."/>
            <person name="Ohtoshi R."/>
            <person name="Moran D.A.P."/>
            <person name="Shinohara A."/>
            <person name="Yoshida Y."/>
            <person name="Fujiwara M."/>
            <person name="Mori M."/>
            <person name="Tomita M."/>
            <person name="Arakawa K."/>
        </authorList>
    </citation>
    <scope>NUCLEOTIDE SEQUENCE [LARGE SCALE GENOMIC DNA]</scope>
</reference>
<accession>A0A4Y2HE06</accession>
<gene>
    <name evidence="1" type="ORF">AVEN_73796_1</name>
</gene>
<evidence type="ECO:0000313" key="2">
    <source>
        <dbReference type="Proteomes" id="UP000499080"/>
    </source>
</evidence>
<proteinExistence type="predicted"/>
<organism evidence="1 2">
    <name type="scientific">Araneus ventricosus</name>
    <name type="common">Orbweaver spider</name>
    <name type="synonym">Epeira ventricosa</name>
    <dbReference type="NCBI Taxonomy" id="182803"/>
    <lineage>
        <taxon>Eukaryota</taxon>
        <taxon>Metazoa</taxon>
        <taxon>Ecdysozoa</taxon>
        <taxon>Arthropoda</taxon>
        <taxon>Chelicerata</taxon>
        <taxon>Arachnida</taxon>
        <taxon>Araneae</taxon>
        <taxon>Araneomorphae</taxon>
        <taxon>Entelegynae</taxon>
        <taxon>Araneoidea</taxon>
        <taxon>Araneidae</taxon>
        <taxon>Araneus</taxon>
    </lineage>
</organism>
<keyword evidence="2" id="KW-1185">Reference proteome</keyword>
<comment type="caution">
    <text evidence="1">The sequence shown here is derived from an EMBL/GenBank/DDBJ whole genome shotgun (WGS) entry which is preliminary data.</text>
</comment>
<dbReference type="AlphaFoldDB" id="A0A4Y2HE06"/>
<protein>
    <submittedName>
        <fullName evidence="1">Uncharacterized protein</fullName>
    </submittedName>
</protein>
<dbReference type="OrthoDB" id="9979538at2759"/>
<sequence>MSFLSAMTVTLPERSLLVKLFYENEGNAAAALREFRRLKNLRKGPLLPQALRRMITRFEKTRVQPGRGRKSTHSDVVVDITTAIVEQSVDNVVGCSSARAVSRHLGVSYSTQYGTY</sequence>